<dbReference type="OrthoDB" id="5695326at2759"/>
<dbReference type="STRING" id="133412.A0A1R1XR15"/>
<keyword evidence="4" id="KW-1185">Reference proteome</keyword>
<evidence type="ECO:0008006" key="5">
    <source>
        <dbReference type="Google" id="ProtNLM"/>
    </source>
</evidence>
<evidence type="ECO:0000313" key="4">
    <source>
        <dbReference type="Proteomes" id="UP000187283"/>
    </source>
</evidence>
<dbReference type="EMBL" id="LSSN01002145">
    <property type="protein sequence ID" value="OMJ17097.1"/>
    <property type="molecule type" value="Genomic_DNA"/>
</dbReference>
<protein>
    <recommendedName>
        <fullName evidence="5">Zonadhesin</fullName>
    </recommendedName>
</protein>
<dbReference type="Proteomes" id="UP000187283">
    <property type="component" value="Unassembled WGS sequence"/>
</dbReference>
<organism evidence="3 4">
    <name type="scientific">Smittium culicis</name>
    <dbReference type="NCBI Taxonomy" id="133412"/>
    <lineage>
        <taxon>Eukaryota</taxon>
        <taxon>Fungi</taxon>
        <taxon>Fungi incertae sedis</taxon>
        <taxon>Zoopagomycota</taxon>
        <taxon>Kickxellomycotina</taxon>
        <taxon>Harpellomycetes</taxon>
        <taxon>Harpellales</taxon>
        <taxon>Legeriomycetaceae</taxon>
        <taxon>Smittium</taxon>
    </lineage>
</organism>
<reference evidence="3 4" key="1">
    <citation type="submission" date="2017-01" db="EMBL/GenBank/DDBJ databases">
        <authorList>
            <person name="Mah S.A."/>
            <person name="Swanson W.J."/>
            <person name="Moy G.W."/>
            <person name="Vacquier V.D."/>
        </authorList>
    </citation>
    <scope>NUCLEOTIDE SEQUENCE [LARGE SCALE GENOMIC DNA]</scope>
    <source>
        <strain evidence="3 4">GSMNP</strain>
    </source>
</reference>
<accession>A0A1R1XR15</accession>
<name>A0A1R1XR15_9FUNG</name>
<evidence type="ECO:0000256" key="1">
    <source>
        <dbReference type="SAM" id="MobiDB-lite"/>
    </source>
</evidence>
<keyword evidence="2" id="KW-0732">Signal</keyword>
<evidence type="ECO:0000313" key="3">
    <source>
        <dbReference type="EMBL" id="OMJ17097.1"/>
    </source>
</evidence>
<gene>
    <name evidence="3" type="ORF">AYI70_g6197</name>
</gene>
<feature type="region of interest" description="Disordered" evidence="1">
    <location>
        <begin position="451"/>
        <end position="488"/>
    </location>
</feature>
<evidence type="ECO:0000256" key="2">
    <source>
        <dbReference type="SAM" id="SignalP"/>
    </source>
</evidence>
<proteinExistence type="predicted"/>
<comment type="caution">
    <text evidence="3">The sequence shown here is derived from an EMBL/GenBank/DDBJ whole genome shotgun (WGS) entry which is preliminary data.</text>
</comment>
<feature type="chain" id="PRO_5013317512" description="Zonadhesin" evidence="2">
    <location>
        <begin position="19"/>
        <end position="595"/>
    </location>
</feature>
<feature type="compositionally biased region" description="Polar residues" evidence="1">
    <location>
        <begin position="453"/>
        <end position="480"/>
    </location>
</feature>
<sequence length="595" mass="65755">MALIGIYLLPIFSSLITGSAIDRNRPKPNIIDAYHEYNTNMNLGHDSGVYFSGEKIDLNINSDKPELLEKRNFIQEQNNQVNRDTDYEPFIDSENYGGLNKNSINSNQFINNPDVSDNNNISDQAIINNKQNIEQEILVNNNDNINQIQNYQAGIGKGSEVGRREIPRVQASVFEENQVEYVARTIKKKSTKLYTEYNPNAEKDVNLNSAKTQIILNQKQLNKSSSPSSTEISEPVSVVEVLETVYLTKVESVINTKYLENKTIYTSVRPSVDNIRIVQDTLVTKSDDIQGVTITKCDEEIKTTCIQLQEYCSLKKAAKLYSIYTRCNTSTDSTSIITNTNGKSRSEEVVTPTSSIILSTVTPPTTTLSKKKTRFTTKVKYTTIISLVTKSGCVTKSKIMSSVNSYTLSTVTPTSIDRISTTEKGKSDSCGCNTNHTTSLLLYTSPTPFTSTRSLSQDSTNAKSSSELTVTSHETRPTQTRSKRTRKSDTCEIYTLSGPSICITSTPTNKASVASSTELVTSSETSYTFKITSTTKFTDLTTAKSSEPPIYATSSAVISSTMSPSDTDVTTVYVVRCTTTPSSTVTLSERNIFTY</sequence>
<feature type="signal peptide" evidence="2">
    <location>
        <begin position="1"/>
        <end position="18"/>
    </location>
</feature>
<dbReference type="AlphaFoldDB" id="A0A1R1XR15"/>